<organism evidence="2 3">
    <name type="scientific">Sinimarinibacterium flocculans</name>
    <dbReference type="NCBI Taxonomy" id="985250"/>
    <lineage>
        <taxon>Bacteria</taxon>
        <taxon>Pseudomonadati</taxon>
        <taxon>Pseudomonadota</taxon>
        <taxon>Gammaproteobacteria</taxon>
        <taxon>Nevskiales</taxon>
        <taxon>Nevskiaceae</taxon>
        <taxon>Sinimarinibacterium</taxon>
    </lineage>
</organism>
<evidence type="ECO:0000313" key="2">
    <source>
        <dbReference type="EMBL" id="PXV67871.1"/>
    </source>
</evidence>
<keyword evidence="3" id="KW-1185">Reference proteome</keyword>
<keyword evidence="1" id="KW-1133">Transmembrane helix</keyword>
<dbReference type="OrthoDB" id="7068894at2"/>
<keyword evidence="1" id="KW-0812">Transmembrane</keyword>
<sequence length="118" mass="13157">MPPKRSPRTFTALLLALGMGLCAYYGQEWWALPDYSAADIEASVELNLRLELQRRGPHLQPDEAGIARLRDMIEREITAQLTQQREKIQLRFGVGLVALVLGLGQLAMARILGQKSDA</sequence>
<accession>A0A318ED65</accession>
<feature type="transmembrane region" description="Helical" evidence="1">
    <location>
        <begin position="92"/>
        <end position="112"/>
    </location>
</feature>
<proteinExistence type="predicted"/>
<dbReference type="EMBL" id="QICN01000005">
    <property type="protein sequence ID" value="PXV67871.1"/>
    <property type="molecule type" value="Genomic_DNA"/>
</dbReference>
<evidence type="ECO:0000256" key="1">
    <source>
        <dbReference type="SAM" id="Phobius"/>
    </source>
</evidence>
<dbReference type="RefSeq" id="WP_110265333.1">
    <property type="nucleotide sequence ID" value="NZ_CAWNXA010000005.1"/>
</dbReference>
<comment type="caution">
    <text evidence="2">The sequence shown here is derived from an EMBL/GenBank/DDBJ whole genome shotgun (WGS) entry which is preliminary data.</text>
</comment>
<evidence type="ECO:0000313" key="3">
    <source>
        <dbReference type="Proteomes" id="UP000248330"/>
    </source>
</evidence>
<keyword evidence="1" id="KW-0472">Membrane</keyword>
<dbReference type="Proteomes" id="UP000248330">
    <property type="component" value="Unassembled WGS sequence"/>
</dbReference>
<dbReference type="AlphaFoldDB" id="A0A318ED65"/>
<name>A0A318ED65_9GAMM</name>
<reference evidence="2 3" key="1">
    <citation type="submission" date="2018-04" db="EMBL/GenBank/DDBJ databases">
        <title>Genomic Encyclopedia of Type Strains, Phase IV (KMG-IV): sequencing the most valuable type-strain genomes for metagenomic binning, comparative biology and taxonomic classification.</title>
        <authorList>
            <person name="Goeker M."/>
        </authorList>
    </citation>
    <scope>NUCLEOTIDE SEQUENCE [LARGE SCALE GENOMIC DNA]</scope>
    <source>
        <strain evidence="2 3">DSM 104150</strain>
    </source>
</reference>
<gene>
    <name evidence="2" type="ORF">C8D93_105228</name>
</gene>
<protein>
    <submittedName>
        <fullName evidence="2">Uncharacterized protein</fullName>
    </submittedName>
</protein>